<evidence type="ECO:0008006" key="3">
    <source>
        <dbReference type="Google" id="ProtNLM"/>
    </source>
</evidence>
<sequence length="388" mass="43550">MEFTTSVSRCVTPASGQYFFGYYEKSPWHRSERWLLACRAAYQGRPPEADDCLAVGTIDLQNDCAFTPLAETRAWNWQQGCMLQWLDASHIIFNDRENERCVAVILNIHSGERRTLPRPIYTICPRTGIVSSLNFARLHRLRPGYGYAGVPDATADVDAPEDDGLWVMNLQTSEAKLICSIAEARRLLPEAVRGGGSHWMNHAQFAPGGRRLAVLHRWHPGKATSPHRTRMLTMDVDGSEVYPLIDAGMCSHYDWRDDQHLLAYARVAGDNGASDGFFCFRDRTAEAKQLAAGQLSEDGHCSYSPDGQWVLNDTYPDPADGCRTLMLVRASDGAIFKIGRFYSPMPDQAEIRCDLHPRWRPDGRAVCIDSVHEGRRAMYTIDVGPLID</sequence>
<proteinExistence type="predicted"/>
<dbReference type="Gene3D" id="2.130.10.10">
    <property type="entry name" value="YVTN repeat-like/Quinoprotein amine dehydrogenase"/>
    <property type="match status" value="1"/>
</dbReference>
<dbReference type="RefSeq" id="WP_425345738.1">
    <property type="nucleotide sequence ID" value="NZ_JBGUBD010000006.1"/>
</dbReference>
<evidence type="ECO:0000313" key="1">
    <source>
        <dbReference type="EMBL" id="MFA9478813.1"/>
    </source>
</evidence>
<evidence type="ECO:0000313" key="2">
    <source>
        <dbReference type="Proteomes" id="UP001575105"/>
    </source>
</evidence>
<organism evidence="1 2">
    <name type="scientific">Natronomicrosphaera hydrolytica</name>
    <dbReference type="NCBI Taxonomy" id="3242702"/>
    <lineage>
        <taxon>Bacteria</taxon>
        <taxon>Pseudomonadati</taxon>
        <taxon>Planctomycetota</taxon>
        <taxon>Phycisphaerae</taxon>
        <taxon>Phycisphaerales</taxon>
        <taxon>Phycisphaeraceae</taxon>
        <taxon>Natronomicrosphaera</taxon>
    </lineage>
</organism>
<dbReference type="SUPFAM" id="SSF82171">
    <property type="entry name" value="DPP6 N-terminal domain-like"/>
    <property type="match status" value="1"/>
</dbReference>
<dbReference type="EMBL" id="JBGUBD010000006">
    <property type="protein sequence ID" value="MFA9478813.1"/>
    <property type="molecule type" value="Genomic_DNA"/>
</dbReference>
<dbReference type="Proteomes" id="UP001575105">
    <property type="component" value="Unassembled WGS sequence"/>
</dbReference>
<reference evidence="1 2" key="1">
    <citation type="submission" date="2024-08" db="EMBL/GenBank/DDBJ databases">
        <title>Whole-genome sequencing of halo(alkali)philic microorganisms from hypersaline lakes.</title>
        <authorList>
            <person name="Sorokin D.Y."/>
            <person name="Merkel A.Y."/>
            <person name="Messina E."/>
            <person name="Yakimov M."/>
        </authorList>
    </citation>
    <scope>NUCLEOTIDE SEQUENCE [LARGE SCALE GENOMIC DNA]</scope>
    <source>
        <strain evidence="1 2">AB-hyl4</strain>
    </source>
</reference>
<accession>A0ABV4U5E4</accession>
<dbReference type="InterPro" id="IPR015943">
    <property type="entry name" value="WD40/YVTN_repeat-like_dom_sf"/>
</dbReference>
<gene>
    <name evidence="1" type="ORF">ACERK3_10960</name>
</gene>
<keyword evidence="2" id="KW-1185">Reference proteome</keyword>
<comment type="caution">
    <text evidence="1">The sequence shown here is derived from an EMBL/GenBank/DDBJ whole genome shotgun (WGS) entry which is preliminary data.</text>
</comment>
<name>A0ABV4U5E4_9BACT</name>
<protein>
    <recommendedName>
        <fullName evidence="3">WD40 repeat protein</fullName>
    </recommendedName>
</protein>